<name>A0ACC0D6X1_9PEZI</name>
<organism evidence="1 2">
    <name type="scientific">Hypoxylon rubiginosum</name>
    <dbReference type="NCBI Taxonomy" id="110542"/>
    <lineage>
        <taxon>Eukaryota</taxon>
        <taxon>Fungi</taxon>
        <taxon>Dikarya</taxon>
        <taxon>Ascomycota</taxon>
        <taxon>Pezizomycotina</taxon>
        <taxon>Sordariomycetes</taxon>
        <taxon>Xylariomycetidae</taxon>
        <taxon>Xylariales</taxon>
        <taxon>Hypoxylaceae</taxon>
        <taxon>Hypoxylon</taxon>
    </lineage>
</organism>
<evidence type="ECO:0000313" key="1">
    <source>
        <dbReference type="EMBL" id="KAI6088413.1"/>
    </source>
</evidence>
<comment type="caution">
    <text evidence="1">The sequence shown here is derived from an EMBL/GenBank/DDBJ whole genome shotgun (WGS) entry which is preliminary data.</text>
</comment>
<reference evidence="1 2" key="1">
    <citation type="journal article" date="2022" name="New Phytol.">
        <title>Ecological generalism drives hyperdiversity of secondary metabolite gene clusters in xylarialean endophytes.</title>
        <authorList>
            <person name="Franco M.E.E."/>
            <person name="Wisecaver J.H."/>
            <person name="Arnold A.E."/>
            <person name="Ju Y.M."/>
            <person name="Slot J.C."/>
            <person name="Ahrendt S."/>
            <person name="Moore L.P."/>
            <person name="Eastman K.E."/>
            <person name="Scott K."/>
            <person name="Konkel Z."/>
            <person name="Mondo S.J."/>
            <person name="Kuo A."/>
            <person name="Hayes R.D."/>
            <person name="Haridas S."/>
            <person name="Andreopoulos B."/>
            <person name="Riley R."/>
            <person name="LaButti K."/>
            <person name="Pangilinan J."/>
            <person name="Lipzen A."/>
            <person name="Amirebrahimi M."/>
            <person name="Yan J."/>
            <person name="Adam C."/>
            <person name="Keymanesh K."/>
            <person name="Ng V."/>
            <person name="Louie K."/>
            <person name="Northen T."/>
            <person name="Drula E."/>
            <person name="Henrissat B."/>
            <person name="Hsieh H.M."/>
            <person name="Youens-Clark K."/>
            <person name="Lutzoni F."/>
            <person name="Miadlikowska J."/>
            <person name="Eastwood D.C."/>
            <person name="Hamelin R.C."/>
            <person name="Grigoriev I.V."/>
            <person name="U'Ren J.M."/>
        </authorList>
    </citation>
    <scope>NUCLEOTIDE SEQUENCE [LARGE SCALE GENOMIC DNA]</scope>
    <source>
        <strain evidence="1 2">ER1909</strain>
    </source>
</reference>
<sequence length="670" mass="74305">MAPTLNPRSGLTARDSHLSPGAIAGTVIGCVIGGSLLLLVLGFLYFRYRRMSQEARDAGSLPTAKAALAQGRTLFHIPGFHSRQAPTAEEDHPHSLKDGMGRTGLTLSDGAETQQSHISGFGDGLIRHDESHYTHPDFGQPFPPDIDFNLPPQPPAFPPANDSGPEPPSDHASPSHEAANSSYYDTRISMDSDPEVAQMPMSRQMTELYKSQLKDSREHRRKRSGSLSSRIWNSIKRKRSTHSSTHGTSSPHNSGSNQFFPTSPVTSPVAIKQEPGLEMTEGIDMQKVAPANRYFEEPGEISEGAGVSGTSVAGSRVGQDQQQHKRQKRFDSQRVDSQDDGFPLRTSSTIRETTERDPELPSAVLRSPDSTGRLPHSAQAQPQSETRPQERLMSPAIPEPMELDETLDNVNRTILQASRSPALPPESFVSPMSIMHPSNAAEKAAYTHYQMENSMSPPTFPTSPPEIITNQPSQENVEYTAQDHQDDFDADSFLDIPSDDEQPRMSSDSYDYSTTPGQSSTDPSMGRTPDTRITVSPSPYPITNEHVKVDVESSSSPEASRPPQSPGHMCEECGRYFDQVHKLNHHKRYHDRKHECPYEGCDKKFGTKTHLDRHINDKHVKSKAYHCTDPTCAYYKGRKAFPRKDNWRRHMVKKHGSTPNELEAMDESLG</sequence>
<proteinExistence type="predicted"/>
<accession>A0ACC0D6X1</accession>
<evidence type="ECO:0000313" key="2">
    <source>
        <dbReference type="Proteomes" id="UP001497680"/>
    </source>
</evidence>
<keyword evidence="2" id="KW-1185">Reference proteome</keyword>
<dbReference type="EMBL" id="MU394301">
    <property type="protein sequence ID" value="KAI6088413.1"/>
    <property type="molecule type" value="Genomic_DNA"/>
</dbReference>
<protein>
    <submittedName>
        <fullName evidence="1">Uncharacterized protein</fullName>
    </submittedName>
</protein>
<gene>
    <name evidence="1" type="ORF">F4821DRAFT_233662</name>
</gene>
<dbReference type="Proteomes" id="UP001497680">
    <property type="component" value="Unassembled WGS sequence"/>
</dbReference>